<proteinExistence type="inferred from homology"/>
<comment type="similarity">
    <text evidence="1 6">Belongs to the carotenoid oxygenase family.</text>
</comment>
<reference evidence="7" key="1">
    <citation type="submission" date="2019-09" db="EMBL/GenBank/DDBJ databases">
        <authorList>
            <person name="Li J."/>
        </authorList>
    </citation>
    <scope>NUCLEOTIDE SEQUENCE [LARGE SCALE GENOMIC DNA]</scope>
    <source>
        <strain evidence="7">NRBC 14897</strain>
    </source>
</reference>
<dbReference type="AlphaFoldDB" id="A0A641AP82"/>
<dbReference type="Pfam" id="PF03055">
    <property type="entry name" value="RPE65"/>
    <property type="match status" value="1"/>
</dbReference>
<evidence type="ECO:0000256" key="4">
    <source>
        <dbReference type="ARBA" id="ARBA00023004"/>
    </source>
</evidence>
<keyword evidence="2 5" id="KW-0479">Metal-binding</keyword>
<evidence type="ECO:0000256" key="2">
    <source>
        <dbReference type="ARBA" id="ARBA00022723"/>
    </source>
</evidence>
<evidence type="ECO:0000313" key="7">
    <source>
        <dbReference type="EMBL" id="KAA1379900.1"/>
    </source>
</evidence>
<feature type="binding site" evidence="5">
    <location>
        <position position="239"/>
    </location>
    <ligand>
        <name>Fe cation</name>
        <dbReference type="ChEBI" id="CHEBI:24875"/>
        <note>catalytic</note>
    </ligand>
</feature>
<dbReference type="GO" id="GO:0046872">
    <property type="term" value="F:metal ion binding"/>
    <property type="evidence" value="ECO:0007669"/>
    <property type="project" value="UniProtKB-KW"/>
</dbReference>
<dbReference type="Proteomes" id="UP001515100">
    <property type="component" value="Unassembled WGS sequence"/>
</dbReference>
<evidence type="ECO:0000256" key="1">
    <source>
        <dbReference type="ARBA" id="ARBA00006787"/>
    </source>
</evidence>
<feature type="binding site" evidence="5">
    <location>
        <position position="306"/>
    </location>
    <ligand>
        <name>Fe cation</name>
        <dbReference type="ChEBI" id="CHEBI:24875"/>
        <note>catalytic</note>
    </ligand>
</feature>
<dbReference type="EC" id="1.13.11.-" evidence="6"/>
<gene>
    <name evidence="7" type="ORF">ESP62_001425</name>
</gene>
<keyword evidence="6" id="KW-0223">Dioxygenase</keyword>
<accession>A0A641AP82</accession>
<keyword evidence="3 6" id="KW-0560">Oxidoreductase</keyword>
<dbReference type="GO" id="GO:0010436">
    <property type="term" value="F:carotenoid dioxygenase activity"/>
    <property type="evidence" value="ECO:0007669"/>
    <property type="project" value="TreeGrafter"/>
</dbReference>
<evidence type="ECO:0000256" key="3">
    <source>
        <dbReference type="ARBA" id="ARBA00023002"/>
    </source>
</evidence>
<dbReference type="InterPro" id="IPR004294">
    <property type="entry name" value="Carotenoid_Oase"/>
</dbReference>
<dbReference type="PANTHER" id="PTHR10543">
    <property type="entry name" value="BETA-CAROTENE DIOXYGENASE"/>
    <property type="match status" value="1"/>
</dbReference>
<comment type="cofactor">
    <cofactor evidence="5 6">
        <name>Fe(2+)</name>
        <dbReference type="ChEBI" id="CHEBI:29033"/>
    </cofactor>
    <text evidence="5 6">Binds 1 Fe(2+) ion per subunit.</text>
</comment>
<evidence type="ECO:0000313" key="8">
    <source>
        <dbReference type="Proteomes" id="UP001515100"/>
    </source>
</evidence>
<dbReference type="EMBL" id="SDPP02000001">
    <property type="protein sequence ID" value="KAA1379900.1"/>
    <property type="molecule type" value="Genomic_DNA"/>
</dbReference>
<dbReference type="GO" id="GO:0016121">
    <property type="term" value="P:carotene catabolic process"/>
    <property type="evidence" value="ECO:0007669"/>
    <property type="project" value="TreeGrafter"/>
</dbReference>
<protein>
    <recommendedName>
        <fullName evidence="6">Dioxygenase</fullName>
        <ecNumber evidence="6">1.13.11.-</ecNumber>
    </recommendedName>
</protein>
<keyword evidence="8" id="KW-1185">Reference proteome</keyword>
<name>A0A641AP82_9ACTN</name>
<keyword evidence="4 5" id="KW-0408">Iron</keyword>
<dbReference type="PANTHER" id="PTHR10543:SF89">
    <property type="entry name" value="CAROTENOID 9,10(9',10')-CLEAVAGE DIOXYGENASE 1"/>
    <property type="match status" value="1"/>
</dbReference>
<sequence length="498" mass="56383">MGYPIPKGNSLRGPFQPMRFEATVDECIVTEGEIPKDLAGGFYRVGPAWKRPTKQGTTAGLTSDGMVQGLVFDNGRVDYKNRWVRTPKYLLEEQHDRSMFEWLDCNFGDWRDTGFGEVVRDDANRGVSQTTAGTNVFPFAGQMIATHEQGGPPIALDPITLETKGIVPWSTKLSEGMIPPAAYGDNAFAAHPKWDHATGDLFGWTWSDQQPYLTMHVVNKNGSVRSREIWDAPFATVAHDAWLTQDWLVMAFQGFVPDRDRYQKQNLSVWGWKPENPIHLALIPRDAPDTPVRWIKTDLEPQYIMHTMSANVVGNKLLLDGPIFNRPPFPFEQDMEEGEDVALYFNIARSSLGRWIVDLDTGHVKAEQLSDRPSELPKVDERFYGQGYTWGYQVGGIVKRGGMKMNSLVVTNMETLSDQEYQIRQDEPAAVMEATFAPRSPDSPEGDGYIIVPISWWADKRGEYQIFDTDDITKGPIAKIELPFMMGWTPHGHWMDFR</sequence>
<evidence type="ECO:0000256" key="5">
    <source>
        <dbReference type="PIRSR" id="PIRSR604294-1"/>
    </source>
</evidence>
<evidence type="ECO:0000256" key="6">
    <source>
        <dbReference type="RuleBase" id="RU364048"/>
    </source>
</evidence>
<dbReference type="OrthoDB" id="6636843at2"/>
<organism evidence="7 8">
    <name type="scientific">Aeromicrobium fastidiosum</name>
    <dbReference type="NCBI Taxonomy" id="52699"/>
    <lineage>
        <taxon>Bacteria</taxon>
        <taxon>Bacillati</taxon>
        <taxon>Actinomycetota</taxon>
        <taxon>Actinomycetes</taxon>
        <taxon>Propionibacteriales</taxon>
        <taxon>Nocardioidaceae</taxon>
        <taxon>Aeromicrobium</taxon>
    </lineage>
</organism>
<comment type="caution">
    <text evidence="7">The sequence shown here is derived from an EMBL/GenBank/DDBJ whole genome shotgun (WGS) entry which is preliminary data.</text>
</comment>
<feature type="binding site" evidence="5">
    <location>
        <position position="191"/>
    </location>
    <ligand>
        <name>Fe cation</name>
        <dbReference type="ChEBI" id="CHEBI:24875"/>
        <note>catalytic</note>
    </ligand>
</feature>
<feature type="binding site" evidence="5">
    <location>
        <position position="491"/>
    </location>
    <ligand>
        <name>Fe cation</name>
        <dbReference type="ChEBI" id="CHEBI:24875"/>
        <note>catalytic</note>
    </ligand>
</feature>